<organism evidence="1 2">
    <name type="scientific">Phytohabitans flavus</name>
    <dbReference type="NCBI Taxonomy" id="1076124"/>
    <lineage>
        <taxon>Bacteria</taxon>
        <taxon>Bacillati</taxon>
        <taxon>Actinomycetota</taxon>
        <taxon>Actinomycetes</taxon>
        <taxon>Micromonosporales</taxon>
        <taxon>Micromonosporaceae</taxon>
    </lineage>
</organism>
<proteinExistence type="predicted"/>
<evidence type="ECO:0000313" key="2">
    <source>
        <dbReference type="Proteomes" id="UP000502508"/>
    </source>
</evidence>
<reference evidence="1 2" key="1">
    <citation type="submission" date="2020-03" db="EMBL/GenBank/DDBJ databases">
        <title>Whole genome shotgun sequence of Phytohabitans flavus NBRC 107702.</title>
        <authorList>
            <person name="Komaki H."/>
            <person name="Tamura T."/>
        </authorList>
    </citation>
    <scope>NUCLEOTIDE SEQUENCE [LARGE SCALE GENOMIC DNA]</scope>
    <source>
        <strain evidence="1 2">NBRC 107702</strain>
    </source>
</reference>
<gene>
    <name evidence="1" type="ORF">Pflav_036890</name>
</gene>
<dbReference type="AlphaFoldDB" id="A0A6F8XU06"/>
<dbReference type="Proteomes" id="UP000502508">
    <property type="component" value="Chromosome"/>
</dbReference>
<evidence type="ECO:0000313" key="1">
    <source>
        <dbReference type="EMBL" id="BCB77279.1"/>
    </source>
</evidence>
<keyword evidence="2" id="KW-1185">Reference proteome</keyword>
<dbReference type="EMBL" id="AP022870">
    <property type="protein sequence ID" value="BCB77279.1"/>
    <property type="molecule type" value="Genomic_DNA"/>
</dbReference>
<dbReference type="KEGG" id="pfla:Pflav_036890"/>
<name>A0A6F8XU06_9ACTN</name>
<dbReference type="RefSeq" id="WP_173037114.1">
    <property type="nucleotide sequence ID" value="NZ_AP022870.1"/>
</dbReference>
<evidence type="ECO:0008006" key="3">
    <source>
        <dbReference type="Google" id="ProtNLM"/>
    </source>
</evidence>
<dbReference type="Pfam" id="PF10012">
    <property type="entry name" value="DUF2255"/>
    <property type="match status" value="1"/>
</dbReference>
<reference evidence="1 2" key="2">
    <citation type="submission" date="2020-03" db="EMBL/GenBank/DDBJ databases">
        <authorList>
            <person name="Ichikawa N."/>
            <person name="Kimura A."/>
            <person name="Kitahashi Y."/>
            <person name="Uohara A."/>
        </authorList>
    </citation>
    <scope>NUCLEOTIDE SEQUENCE [LARGE SCALE GENOMIC DNA]</scope>
    <source>
        <strain evidence="1 2">NBRC 107702</strain>
    </source>
</reference>
<sequence length="125" mass="14003">MTDWDTDELSAIEEADELHIAPRRKNGTLRAPTTIWVVRDGDDLYVRSMLGAGSHWFNGTRARHEGHIEAGGVDRDVSFVDETDPGVNARIDDAYRGKYHRFGPQYVDPMVAPAARGATIRLEPR</sequence>
<dbReference type="InterPro" id="IPR016888">
    <property type="entry name" value="UCP028498"/>
</dbReference>
<protein>
    <recommendedName>
        <fullName evidence="3">DUF2255 domain-containing protein</fullName>
    </recommendedName>
</protein>
<accession>A0A6F8XU06</accession>